<evidence type="ECO:0000256" key="1">
    <source>
        <dbReference type="SAM" id="MobiDB-lite"/>
    </source>
</evidence>
<dbReference type="EMBL" id="FQXJ01000018">
    <property type="protein sequence ID" value="SHI46662.1"/>
    <property type="molecule type" value="Genomic_DNA"/>
</dbReference>
<name>A0A1M6BD49_9FIRM</name>
<dbReference type="OrthoDB" id="1796619at2"/>
<feature type="compositionally biased region" description="Polar residues" evidence="1">
    <location>
        <begin position="58"/>
        <end position="73"/>
    </location>
</feature>
<feature type="region of interest" description="Disordered" evidence="1">
    <location>
        <begin position="37"/>
        <end position="76"/>
    </location>
</feature>
<feature type="compositionally biased region" description="Low complexity" evidence="1">
    <location>
        <begin position="38"/>
        <end position="52"/>
    </location>
</feature>
<organism evidence="2 3">
    <name type="scientific">Desulfosporosinus lacus DSM 15449</name>
    <dbReference type="NCBI Taxonomy" id="1121420"/>
    <lineage>
        <taxon>Bacteria</taxon>
        <taxon>Bacillati</taxon>
        <taxon>Bacillota</taxon>
        <taxon>Clostridia</taxon>
        <taxon>Eubacteriales</taxon>
        <taxon>Desulfitobacteriaceae</taxon>
        <taxon>Desulfosporosinus</taxon>
    </lineage>
</organism>
<sequence length="197" mass="20939">MMNLSQVKKTTRKPWLVVGILLSLSVFGVGGCGTKAVTSSPDTSSIQSSTSSADGAATQDTTSSQENQSQNDQKPALNPAIEATMSIRLLQENQQMVLSSDQKNSIKPILQLLIDTSNPSQEFLQQKADAINAVFTEQQKTFLSTNTKKGNPNGKSPDGTTQVKDREKVQSGAPTGNQPAPAGQSQDIFTQVLASLT</sequence>
<dbReference type="Proteomes" id="UP000183954">
    <property type="component" value="Unassembled WGS sequence"/>
</dbReference>
<feature type="compositionally biased region" description="Polar residues" evidence="1">
    <location>
        <begin position="142"/>
        <end position="162"/>
    </location>
</feature>
<accession>A0A1M6BD49</accession>
<evidence type="ECO:0000313" key="2">
    <source>
        <dbReference type="EMBL" id="SHI46662.1"/>
    </source>
</evidence>
<keyword evidence="3" id="KW-1185">Reference proteome</keyword>
<feature type="compositionally biased region" description="Polar residues" evidence="1">
    <location>
        <begin position="172"/>
        <end position="189"/>
    </location>
</feature>
<evidence type="ECO:0000313" key="3">
    <source>
        <dbReference type="Proteomes" id="UP000183954"/>
    </source>
</evidence>
<gene>
    <name evidence="2" type="ORF">SAMN02746098_04150</name>
</gene>
<protein>
    <submittedName>
        <fullName evidence="2">Uncharacterized protein</fullName>
    </submittedName>
</protein>
<feature type="region of interest" description="Disordered" evidence="1">
    <location>
        <begin position="142"/>
        <end position="189"/>
    </location>
</feature>
<dbReference type="RefSeq" id="WP_073031802.1">
    <property type="nucleotide sequence ID" value="NZ_FQXJ01000018.1"/>
</dbReference>
<reference evidence="3" key="1">
    <citation type="submission" date="2016-11" db="EMBL/GenBank/DDBJ databases">
        <authorList>
            <person name="Varghese N."/>
            <person name="Submissions S."/>
        </authorList>
    </citation>
    <scope>NUCLEOTIDE SEQUENCE [LARGE SCALE GENOMIC DNA]</scope>
    <source>
        <strain evidence="3">DSM 15449</strain>
    </source>
</reference>
<proteinExistence type="predicted"/>
<dbReference type="AlphaFoldDB" id="A0A1M6BD49"/>